<dbReference type="InterPro" id="IPR004580">
    <property type="entry name" value="Rad18_fungi"/>
</dbReference>
<dbReference type="InterPro" id="IPR017907">
    <property type="entry name" value="Znf_RING_CS"/>
</dbReference>
<evidence type="ECO:0000256" key="16">
    <source>
        <dbReference type="ARBA" id="ARBA00031783"/>
    </source>
</evidence>
<evidence type="ECO:0000256" key="20">
    <source>
        <dbReference type="SAM" id="MobiDB-lite"/>
    </source>
</evidence>
<dbReference type="GO" id="GO:0003697">
    <property type="term" value="F:single-stranded DNA binding"/>
    <property type="evidence" value="ECO:0007669"/>
    <property type="project" value="InterPro"/>
</dbReference>
<evidence type="ECO:0000256" key="12">
    <source>
        <dbReference type="ARBA" id="ARBA00022833"/>
    </source>
</evidence>
<keyword evidence="15" id="KW-0539">Nucleus</keyword>
<keyword evidence="9" id="KW-0227">DNA damage</keyword>
<sequence>MTVIYCSSVFVSLISCPMLVRNEIASVSDPTDFPSENVAPGLRKIDESLRCRICGEIFDAPMTLQCGHSFCSVCVRRSLRDRKECPQCRNPAEEIHLMKIVQLEELGHSWRVAREFMLKQISETSRLTKLLEETQRNLERPRKRRRVGKEGPDSHDSPSPMGSRRKDRSLYLDDSSEIAMEDIESRSPLECIPSSDVEENEPEIQLDQDVQCPLCSKLVKLKLVNPHIDSGCERYIITSELNRPQSSSKSAWSNVFDSHAKKGRDKRLDEYSERLPKQNYSVVKDKRLRELLADYQLATTGSREQLIARHSQFVLLFNANLDRSAQTRKSLKELRKEIQKWEEAIYMKKTIVDDAGEYMRTNRLDFKRQIESIKTRTSADPNRAKSIDNRNAANDTKVSGLPGTSNHYEGIDLDPPEDAHEREVLVIADSQDESELLQ</sequence>
<evidence type="ECO:0000313" key="23">
    <source>
        <dbReference type="EMBL" id="PAV23316.1"/>
    </source>
</evidence>
<dbReference type="NCBIfam" id="TIGR00599">
    <property type="entry name" value="rad18"/>
    <property type="match status" value="1"/>
</dbReference>
<dbReference type="InterPro" id="IPR013083">
    <property type="entry name" value="Znf_RING/FYVE/PHD"/>
</dbReference>
<evidence type="ECO:0000256" key="18">
    <source>
        <dbReference type="ARBA" id="ARBA00082369"/>
    </source>
</evidence>
<feature type="region of interest" description="Disordered" evidence="20">
    <location>
        <begin position="132"/>
        <end position="168"/>
    </location>
</feature>
<evidence type="ECO:0000259" key="21">
    <source>
        <dbReference type="PROSITE" id="PS50089"/>
    </source>
</evidence>
<comment type="subcellular location">
    <subcellularLocation>
        <location evidence="2">Nucleus</location>
    </subcellularLocation>
</comment>
<evidence type="ECO:0000259" key="22">
    <source>
        <dbReference type="PROSITE" id="PS50800"/>
    </source>
</evidence>
<evidence type="ECO:0000256" key="17">
    <source>
        <dbReference type="ARBA" id="ARBA00074353"/>
    </source>
</evidence>
<dbReference type="InterPro" id="IPR001841">
    <property type="entry name" value="Znf_RING"/>
</dbReference>
<evidence type="ECO:0000256" key="9">
    <source>
        <dbReference type="ARBA" id="ARBA00022763"/>
    </source>
</evidence>
<dbReference type="InParanoid" id="A0A286UUN6"/>
<dbReference type="SMART" id="SM00734">
    <property type="entry name" value="ZnF_Rad18"/>
    <property type="match status" value="1"/>
</dbReference>
<keyword evidence="7" id="KW-0808">Transferase</keyword>
<feature type="region of interest" description="Disordered" evidence="20">
    <location>
        <begin position="375"/>
        <end position="421"/>
    </location>
</feature>
<dbReference type="GO" id="GO:0061630">
    <property type="term" value="F:ubiquitin protein ligase activity"/>
    <property type="evidence" value="ECO:0007669"/>
    <property type="project" value="UniProtKB-EC"/>
</dbReference>
<dbReference type="GO" id="GO:0006513">
    <property type="term" value="P:protein monoubiquitination"/>
    <property type="evidence" value="ECO:0007669"/>
    <property type="project" value="InterPro"/>
</dbReference>
<dbReference type="EC" id="2.3.2.27" evidence="5"/>
<evidence type="ECO:0000256" key="5">
    <source>
        <dbReference type="ARBA" id="ARBA00012483"/>
    </source>
</evidence>
<keyword evidence="14" id="KW-0234">DNA repair</keyword>
<dbReference type="FunCoup" id="A0A286UUN6">
    <property type="interactions" value="163"/>
</dbReference>
<evidence type="ECO:0000256" key="8">
    <source>
        <dbReference type="ARBA" id="ARBA00022723"/>
    </source>
</evidence>
<accession>A0A286UUN6</accession>
<evidence type="ECO:0000313" key="24">
    <source>
        <dbReference type="Proteomes" id="UP000217199"/>
    </source>
</evidence>
<gene>
    <name evidence="23" type="ORF">PNOK_0038400</name>
</gene>
<dbReference type="Pfam" id="PF13923">
    <property type="entry name" value="zf-C3HC4_2"/>
    <property type="match status" value="1"/>
</dbReference>
<dbReference type="InterPro" id="IPR003034">
    <property type="entry name" value="SAP_dom"/>
</dbReference>
<comment type="similarity">
    <text evidence="4">Belongs to the RAD18 family.</text>
</comment>
<feature type="region of interest" description="Disordered" evidence="20">
    <location>
        <begin position="183"/>
        <end position="204"/>
    </location>
</feature>
<evidence type="ECO:0000256" key="13">
    <source>
        <dbReference type="ARBA" id="ARBA00023125"/>
    </source>
</evidence>
<dbReference type="Proteomes" id="UP000217199">
    <property type="component" value="Unassembled WGS sequence"/>
</dbReference>
<dbReference type="GO" id="GO:0005634">
    <property type="term" value="C:nucleus"/>
    <property type="evidence" value="ECO:0007669"/>
    <property type="project" value="UniProtKB-SubCell"/>
</dbReference>
<dbReference type="SUPFAM" id="SSF57850">
    <property type="entry name" value="RING/U-box"/>
    <property type="match status" value="1"/>
</dbReference>
<evidence type="ECO:0000256" key="7">
    <source>
        <dbReference type="ARBA" id="ARBA00022679"/>
    </source>
</evidence>
<protein>
    <recommendedName>
        <fullName evidence="6">Postreplication repair E3 ubiquitin-protein ligase RAD18</fullName>
        <ecNumber evidence="5">2.3.2.27</ecNumber>
    </recommendedName>
    <alternativeName>
        <fullName evidence="17">Postreplication repair E3 ubiquitin-protein ligase rad18</fullName>
    </alternativeName>
    <alternativeName>
        <fullName evidence="16 18">RING-type E3 ubiquitin transferase RAD18</fullName>
    </alternativeName>
</protein>
<dbReference type="GO" id="GO:0097505">
    <property type="term" value="C:Rad6-Rad18 complex"/>
    <property type="evidence" value="ECO:0007669"/>
    <property type="project" value="TreeGrafter"/>
</dbReference>
<evidence type="ECO:0000256" key="1">
    <source>
        <dbReference type="ARBA" id="ARBA00000900"/>
    </source>
</evidence>
<keyword evidence="11" id="KW-0833">Ubl conjugation pathway</keyword>
<dbReference type="SMART" id="SM00184">
    <property type="entry name" value="RING"/>
    <property type="match status" value="1"/>
</dbReference>
<dbReference type="OrthoDB" id="9049620at2759"/>
<feature type="compositionally biased region" description="Polar residues" evidence="20">
    <location>
        <begin position="389"/>
        <end position="407"/>
    </location>
</feature>
<dbReference type="GO" id="GO:0008270">
    <property type="term" value="F:zinc ion binding"/>
    <property type="evidence" value="ECO:0007669"/>
    <property type="project" value="UniProtKB-KW"/>
</dbReference>
<organism evidence="23 24">
    <name type="scientific">Pyrrhoderma noxium</name>
    <dbReference type="NCBI Taxonomy" id="2282107"/>
    <lineage>
        <taxon>Eukaryota</taxon>
        <taxon>Fungi</taxon>
        <taxon>Dikarya</taxon>
        <taxon>Basidiomycota</taxon>
        <taxon>Agaricomycotina</taxon>
        <taxon>Agaricomycetes</taxon>
        <taxon>Hymenochaetales</taxon>
        <taxon>Hymenochaetaceae</taxon>
        <taxon>Pyrrhoderma</taxon>
    </lineage>
</organism>
<dbReference type="PROSITE" id="PS00518">
    <property type="entry name" value="ZF_RING_1"/>
    <property type="match status" value="1"/>
</dbReference>
<dbReference type="PANTHER" id="PTHR14134">
    <property type="entry name" value="E3 UBIQUITIN-PROTEIN LIGASE RAD18"/>
    <property type="match status" value="1"/>
</dbReference>
<evidence type="ECO:0000256" key="3">
    <source>
        <dbReference type="ARBA" id="ARBA00004906"/>
    </source>
</evidence>
<evidence type="ECO:0000256" key="14">
    <source>
        <dbReference type="ARBA" id="ARBA00023204"/>
    </source>
</evidence>
<keyword evidence="12" id="KW-0862">Zinc</keyword>
<dbReference type="SMART" id="SM00513">
    <property type="entry name" value="SAP"/>
    <property type="match status" value="1"/>
</dbReference>
<dbReference type="PROSITE" id="PS50089">
    <property type="entry name" value="ZF_RING_2"/>
    <property type="match status" value="1"/>
</dbReference>
<dbReference type="FunFam" id="3.30.40.10:FF:000172">
    <property type="entry name" value="E3 ubiquitin-protein ligase RAD18"/>
    <property type="match status" value="1"/>
</dbReference>
<evidence type="ECO:0000256" key="6">
    <source>
        <dbReference type="ARBA" id="ARBA00015551"/>
    </source>
</evidence>
<dbReference type="PANTHER" id="PTHR14134:SF2">
    <property type="entry name" value="E3 UBIQUITIN-PROTEIN LIGASE RAD18"/>
    <property type="match status" value="1"/>
</dbReference>
<feature type="domain" description="SAP" evidence="22">
    <location>
        <begin position="280"/>
        <end position="314"/>
    </location>
</feature>
<dbReference type="GO" id="GO:0006281">
    <property type="term" value="P:DNA repair"/>
    <property type="evidence" value="ECO:0007669"/>
    <property type="project" value="UniProtKB-KW"/>
</dbReference>
<comment type="catalytic activity">
    <reaction evidence="1">
        <text>S-ubiquitinyl-[E2 ubiquitin-conjugating enzyme]-L-cysteine + [acceptor protein]-L-lysine = [E2 ubiquitin-conjugating enzyme]-L-cysteine + N(6)-ubiquitinyl-[acceptor protein]-L-lysine.</text>
        <dbReference type="EC" id="2.3.2.27"/>
    </reaction>
</comment>
<dbReference type="PROSITE" id="PS50800">
    <property type="entry name" value="SAP"/>
    <property type="match status" value="1"/>
</dbReference>
<keyword evidence="24" id="KW-1185">Reference proteome</keyword>
<keyword evidence="8" id="KW-0479">Metal-binding</keyword>
<evidence type="ECO:0000256" key="10">
    <source>
        <dbReference type="ARBA" id="ARBA00022771"/>
    </source>
</evidence>
<evidence type="ECO:0000256" key="2">
    <source>
        <dbReference type="ARBA" id="ARBA00004123"/>
    </source>
</evidence>
<dbReference type="UniPathway" id="UPA00143"/>
<evidence type="ECO:0000256" key="19">
    <source>
        <dbReference type="PROSITE-ProRule" id="PRU00175"/>
    </source>
</evidence>
<dbReference type="EMBL" id="NBII01000001">
    <property type="protein sequence ID" value="PAV23316.1"/>
    <property type="molecule type" value="Genomic_DNA"/>
</dbReference>
<comment type="caution">
    <text evidence="23">The sequence shown here is derived from an EMBL/GenBank/DDBJ whole genome shotgun (WGS) entry which is preliminary data.</text>
</comment>
<keyword evidence="13" id="KW-0238">DNA-binding</keyword>
<evidence type="ECO:0000256" key="4">
    <source>
        <dbReference type="ARBA" id="ARBA00009506"/>
    </source>
</evidence>
<dbReference type="STRING" id="2282107.A0A286UUN6"/>
<dbReference type="InterPro" id="IPR006642">
    <property type="entry name" value="Rad18_UBZ4"/>
</dbReference>
<dbReference type="InterPro" id="IPR039577">
    <property type="entry name" value="Rad18"/>
</dbReference>
<dbReference type="Gene3D" id="3.30.40.10">
    <property type="entry name" value="Zinc/RING finger domain, C3HC4 (zinc finger)"/>
    <property type="match status" value="1"/>
</dbReference>
<dbReference type="AlphaFoldDB" id="A0A286UUN6"/>
<keyword evidence="10 19" id="KW-0863">Zinc-finger</keyword>
<reference evidence="23 24" key="1">
    <citation type="journal article" date="2017" name="Mol. Ecol.">
        <title>Comparative and population genomic landscape of Phellinus noxius: A hypervariable fungus causing root rot in trees.</title>
        <authorList>
            <person name="Chung C.L."/>
            <person name="Lee T.J."/>
            <person name="Akiba M."/>
            <person name="Lee H.H."/>
            <person name="Kuo T.H."/>
            <person name="Liu D."/>
            <person name="Ke H.M."/>
            <person name="Yokoi T."/>
            <person name="Roa M.B."/>
            <person name="Lu M.J."/>
            <person name="Chang Y.Y."/>
            <person name="Ann P.J."/>
            <person name="Tsai J.N."/>
            <person name="Chen C.Y."/>
            <person name="Tzean S.S."/>
            <person name="Ota Y."/>
            <person name="Hattori T."/>
            <person name="Sahashi N."/>
            <person name="Liou R.F."/>
            <person name="Kikuchi T."/>
            <person name="Tsai I.J."/>
        </authorList>
    </citation>
    <scope>NUCLEOTIDE SEQUENCE [LARGE SCALE GENOMIC DNA]</scope>
    <source>
        <strain evidence="23 24">FFPRI411160</strain>
    </source>
</reference>
<proteinExistence type="inferred from homology"/>
<feature type="domain" description="RING-type" evidence="21">
    <location>
        <begin position="51"/>
        <end position="89"/>
    </location>
</feature>
<evidence type="ECO:0000256" key="11">
    <source>
        <dbReference type="ARBA" id="ARBA00022786"/>
    </source>
</evidence>
<comment type="pathway">
    <text evidence="3">Protein modification; protein ubiquitination.</text>
</comment>
<evidence type="ECO:0000256" key="15">
    <source>
        <dbReference type="ARBA" id="ARBA00023242"/>
    </source>
</evidence>
<dbReference type="GO" id="GO:0006301">
    <property type="term" value="P:DNA damage tolerance"/>
    <property type="evidence" value="ECO:0007669"/>
    <property type="project" value="InterPro"/>
</dbReference>
<name>A0A286UUN6_9AGAM</name>